<evidence type="ECO:0000313" key="3">
    <source>
        <dbReference type="Proteomes" id="UP000821853"/>
    </source>
</evidence>
<dbReference type="EMBL" id="JABSTR010000009">
    <property type="protein sequence ID" value="KAH9379280.1"/>
    <property type="molecule type" value="Genomic_DNA"/>
</dbReference>
<evidence type="ECO:0000313" key="2">
    <source>
        <dbReference type="EMBL" id="KAH9379280.1"/>
    </source>
</evidence>
<feature type="compositionally biased region" description="Basic and acidic residues" evidence="1">
    <location>
        <begin position="301"/>
        <end position="310"/>
    </location>
</feature>
<reference evidence="2 3" key="1">
    <citation type="journal article" date="2020" name="Cell">
        <title>Large-Scale Comparative Analyses of Tick Genomes Elucidate Their Genetic Diversity and Vector Capacities.</title>
        <authorList>
            <consortium name="Tick Genome and Microbiome Consortium (TIGMIC)"/>
            <person name="Jia N."/>
            <person name="Wang J."/>
            <person name="Shi W."/>
            <person name="Du L."/>
            <person name="Sun Y."/>
            <person name="Zhan W."/>
            <person name="Jiang J.F."/>
            <person name="Wang Q."/>
            <person name="Zhang B."/>
            <person name="Ji P."/>
            <person name="Bell-Sakyi L."/>
            <person name="Cui X.M."/>
            <person name="Yuan T.T."/>
            <person name="Jiang B.G."/>
            <person name="Yang W.F."/>
            <person name="Lam T.T."/>
            <person name="Chang Q.C."/>
            <person name="Ding S.J."/>
            <person name="Wang X.J."/>
            <person name="Zhu J.G."/>
            <person name="Ruan X.D."/>
            <person name="Zhao L."/>
            <person name="Wei J.T."/>
            <person name="Ye R.Z."/>
            <person name="Que T.C."/>
            <person name="Du C.H."/>
            <person name="Zhou Y.H."/>
            <person name="Cheng J.X."/>
            <person name="Dai P.F."/>
            <person name="Guo W.B."/>
            <person name="Han X.H."/>
            <person name="Huang E.J."/>
            <person name="Li L.F."/>
            <person name="Wei W."/>
            <person name="Gao Y.C."/>
            <person name="Liu J.Z."/>
            <person name="Shao H.Z."/>
            <person name="Wang X."/>
            <person name="Wang C.C."/>
            <person name="Yang T.C."/>
            <person name="Huo Q.B."/>
            <person name="Li W."/>
            <person name="Chen H.Y."/>
            <person name="Chen S.E."/>
            <person name="Zhou L.G."/>
            <person name="Ni X.B."/>
            <person name="Tian J.H."/>
            <person name="Sheng Y."/>
            <person name="Liu T."/>
            <person name="Pan Y.S."/>
            <person name="Xia L.Y."/>
            <person name="Li J."/>
            <person name="Zhao F."/>
            <person name="Cao W.C."/>
        </authorList>
    </citation>
    <scope>NUCLEOTIDE SEQUENCE [LARGE SCALE GENOMIC DNA]</scope>
    <source>
        <strain evidence="2">HaeL-2018</strain>
    </source>
</reference>
<evidence type="ECO:0000256" key="1">
    <source>
        <dbReference type="SAM" id="MobiDB-lite"/>
    </source>
</evidence>
<keyword evidence="3" id="KW-1185">Reference proteome</keyword>
<feature type="region of interest" description="Disordered" evidence="1">
    <location>
        <begin position="54"/>
        <end position="157"/>
    </location>
</feature>
<feature type="compositionally biased region" description="Basic residues" evidence="1">
    <location>
        <begin position="23"/>
        <end position="32"/>
    </location>
</feature>
<accession>A0A9J6GXF3</accession>
<sequence>MRALPRPWAKISGSFLHYHGGARSHTHTHTTQHRGGSQPAANTELACPTLCTTFPPRRTAEHETKTRGGVALDTPGESGRCQLESCRQNRRRRRGERNRNPYERARRDPQDRPEASTNCRSSSGQDAGTKTKPGQRQQRELAPIHAARSARRARNAQNLECRQRGRYRRATVVCSRSGSRCACAGKPRRLERGALFRGSDVLFREPFSRLQDRLAERFCGFAFCAVCLLSAAAPTAGEGERKFLFRALQSSRIRPPRATGGLDHEETSTERRESRILWSRVDTLSWWLLLGPPLPPGPNTQKKDADAEPQRRRRSAWGLGTVFMYSAAPPSSAE</sequence>
<proteinExistence type="predicted"/>
<organism evidence="2 3">
    <name type="scientific">Haemaphysalis longicornis</name>
    <name type="common">Bush tick</name>
    <dbReference type="NCBI Taxonomy" id="44386"/>
    <lineage>
        <taxon>Eukaryota</taxon>
        <taxon>Metazoa</taxon>
        <taxon>Ecdysozoa</taxon>
        <taxon>Arthropoda</taxon>
        <taxon>Chelicerata</taxon>
        <taxon>Arachnida</taxon>
        <taxon>Acari</taxon>
        <taxon>Parasitiformes</taxon>
        <taxon>Ixodida</taxon>
        <taxon>Ixodoidea</taxon>
        <taxon>Ixodidae</taxon>
        <taxon>Haemaphysalinae</taxon>
        <taxon>Haemaphysalis</taxon>
    </lineage>
</organism>
<dbReference type="VEuPathDB" id="VectorBase:HLOH_043340"/>
<name>A0A9J6GXF3_HAELO</name>
<feature type="compositionally biased region" description="Basic and acidic residues" evidence="1">
    <location>
        <begin position="97"/>
        <end position="114"/>
    </location>
</feature>
<feature type="compositionally biased region" description="Polar residues" evidence="1">
    <location>
        <begin position="115"/>
        <end position="136"/>
    </location>
</feature>
<protein>
    <submittedName>
        <fullName evidence="2">Uncharacterized protein</fullName>
    </submittedName>
</protein>
<feature type="region of interest" description="Disordered" evidence="1">
    <location>
        <begin position="23"/>
        <end position="42"/>
    </location>
</feature>
<gene>
    <name evidence="2" type="ORF">HPB48_017353</name>
</gene>
<dbReference type="AlphaFoldDB" id="A0A9J6GXF3"/>
<feature type="region of interest" description="Disordered" evidence="1">
    <location>
        <begin position="295"/>
        <end position="315"/>
    </location>
</feature>
<comment type="caution">
    <text evidence="2">The sequence shown here is derived from an EMBL/GenBank/DDBJ whole genome shotgun (WGS) entry which is preliminary data.</text>
</comment>
<dbReference type="Proteomes" id="UP000821853">
    <property type="component" value="Unassembled WGS sequence"/>
</dbReference>